<keyword evidence="3" id="KW-0472">Membrane</keyword>
<dbReference type="AlphaFoldDB" id="A0A8E4R6M7"/>
<feature type="region of interest" description="Disordered" evidence="2">
    <location>
        <begin position="167"/>
        <end position="328"/>
    </location>
</feature>
<feature type="compositionally biased region" description="Basic and acidic residues" evidence="2">
    <location>
        <begin position="178"/>
        <end position="201"/>
    </location>
</feature>
<evidence type="ECO:0000256" key="2">
    <source>
        <dbReference type="SAM" id="MobiDB-lite"/>
    </source>
</evidence>
<dbReference type="Proteomes" id="UP000309231">
    <property type="component" value="Chromosome"/>
</dbReference>
<feature type="compositionally biased region" description="Low complexity" evidence="2">
    <location>
        <begin position="276"/>
        <end position="292"/>
    </location>
</feature>
<dbReference type="KEGG" id="mmuc:C1S78_024250"/>
<name>A0A8E4R6M7_MYCMU</name>
<gene>
    <name evidence="4" type="ORF">C1S78_024250</name>
</gene>
<evidence type="ECO:0000313" key="5">
    <source>
        <dbReference type="Proteomes" id="UP000309231"/>
    </source>
</evidence>
<dbReference type="PROSITE" id="PS50005">
    <property type="entry name" value="TPR"/>
    <property type="match status" value="1"/>
</dbReference>
<feature type="transmembrane region" description="Helical" evidence="3">
    <location>
        <begin position="32"/>
        <end position="56"/>
    </location>
</feature>
<protein>
    <recommendedName>
        <fullName evidence="6">Tetratricopeptide repeat protein</fullName>
    </recommendedName>
</protein>
<dbReference type="GeneID" id="76728073"/>
<organism evidence="4 5">
    <name type="scientific">Mycolicibacterium mucogenicum DSM 44124</name>
    <dbReference type="NCBI Taxonomy" id="1226753"/>
    <lineage>
        <taxon>Bacteria</taxon>
        <taxon>Bacillati</taxon>
        <taxon>Actinomycetota</taxon>
        <taxon>Actinomycetes</taxon>
        <taxon>Mycobacteriales</taxon>
        <taxon>Mycobacteriaceae</taxon>
        <taxon>Mycolicibacterium</taxon>
    </lineage>
</organism>
<dbReference type="EMBL" id="CP062008">
    <property type="protein sequence ID" value="QPG68535.1"/>
    <property type="molecule type" value="Genomic_DNA"/>
</dbReference>
<dbReference type="SUPFAM" id="SSF48452">
    <property type="entry name" value="TPR-like"/>
    <property type="match status" value="1"/>
</dbReference>
<feature type="compositionally biased region" description="Low complexity" evidence="2">
    <location>
        <begin position="236"/>
        <end position="251"/>
    </location>
</feature>
<proteinExistence type="predicted"/>
<keyword evidence="3" id="KW-0812">Transmembrane</keyword>
<keyword evidence="3" id="KW-1133">Transmembrane helix</keyword>
<evidence type="ECO:0000256" key="3">
    <source>
        <dbReference type="SAM" id="Phobius"/>
    </source>
</evidence>
<evidence type="ECO:0008006" key="6">
    <source>
        <dbReference type="Google" id="ProtNLM"/>
    </source>
</evidence>
<accession>A0A8E4R6M7</accession>
<feature type="compositionally biased region" description="Gly residues" evidence="2">
    <location>
        <begin position="204"/>
        <end position="235"/>
    </location>
</feature>
<reference evidence="4 5" key="1">
    <citation type="journal article" date="2019" name="BMC Evol. Biol.">
        <title>Comparative genomics of Mycobacterium mucogenicum and Mycobacterium neoaurum clade members emphasizing tRNA and non-coding RNA.</title>
        <authorList>
            <person name="Behra P.R.K."/>
            <person name="Pettersson B.M.F."/>
            <person name="Das S."/>
            <person name="Dasgupta S."/>
            <person name="Kirsebom L.A."/>
        </authorList>
    </citation>
    <scope>NUCLEOTIDE SEQUENCE [LARGE SCALE GENOMIC DNA]</scope>
    <source>
        <strain evidence="4 5">DSM 44124</strain>
    </source>
</reference>
<feature type="compositionally biased region" description="Pro residues" evidence="2">
    <location>
        <begin position="252"/>
        <end position="264"/>
    </location>
</feature>
<evidence type="ECO:0000313" key="4">
    <source>
        <dbReference type="EMBL" id="QPG68535.1"/>
    </source>
</evidence>
<feature type="repeat" description="TPR" evidence="1">
    <location>
        <begin position="88"/>
        <end position="121"/>
    </location>
</feature>
<sequence length="343" mass="35852">MTRISAVWRTVVAAVARFFSSGPHRKVLRRRLLVISVLPALLVLGIAAKLVTMVVYGQSARSDYVAYNSYGMAGDVRKLKSFNVIDSYKAYFAEGDRYLLEGKLTDAEAEFKKSLELVDQEDSCPVRINLEVVLEARGDVKNAEKHRDQAKPLWQEALTIVQQAPAGCFDNSTEPDEEQRKHRNETAKRLQDKLKDPEPKSSDGQGGGQGGQGGEGGQGGGGGQDGSGQGGGPSGQGEQPPNQGGQPQSPENQPPSPGSPPPSPGEQGQSGGAGGQSPAQGGADGQAPAGGPTTQTPDTVGADRVATESGGVATHELHPNQGDPGDVLKRLLEDSGATGIDRE</sequence>
<keyword evidence="5" id="KW-1185">Reference proteome</keyword>
<reference evidence="4 5" key="2">
    <citation type="journal article" date="2019" name="Sci. Rep.">
        <title>Insight into the biology of Mycobacterium mucogenicum and Mycobacterium neoaurum clade members.</title>
        <authorList>
            <person name="Behra P.R.K."/>
            <person name="Pettersson B.M.F."/>
            <person name="Ramesh M."/>
            <person name="Dasgupta S."/>
            <person name="Kirsebom L.A."/>
        </authorList>
    </citation>
    <scope>NUCLEOTIDE SEQUENCE [LARGE SCALE GENOMIC DNA]</scope>
    <source>
        <strain evidence="4 5">DSM 44124</strain>
    </source>
</reference>
<dbReference type="RefSeq" id="WP_053855465.1">
    <property type="nucleotide sequence ID" value="NZ_ANBS01000023.1"/>
</dbReference>
<dbReference type="Gene3D" id="1.25.40.10">
    <property type="entry name" value="Tetratricopeptide repeat domain"/>
    <property type="match status" value="1"/>
</dbReference>
<dbReference type="InterPro" id="IPR011990">
    <property type="entry name" value="TPR-like_helical_dom_sf"/>
</dbReference>
<evidence type="ECO:0000256" key="1">
    <source>
        <dbReference type="PROSITE-ProRule" id="PRU00339"/>
    </source>
</evidence>
<dbReference type="InterPro" id="IPR019734">
    <property type="entry name" value="TPR_rpt"/>
</dbReference>
<keyword evidence="1" id="KW-0802">TPR repeat</keyword>